<sequence>QELAERDFDRRNEFCDEMIRRCNNDNTFLDNIIFSDEASFELNGTVHRQNCRYWNNENPHWMRDLHT</sequence>
<dbReference type="AlphaFoldDB" id="E2BMH1"/>
<dbReference type="Gene3D" id="3.30.420.10">
    <property type="entry name" value="Ribonuclease H-like superfamily/Ribonuclease H"/>
    <property type="match status" value="1"/>
</dbReference>
<protein>
    <recommendedName>
        <fullName evidence="3">Histone-lysine N-methyltransferase SETMAR</fullName>
    </recommendedName>
</protein>
<evidence type="ECO:0008006" key="3">
    <source>
        <dbReference type="Google" id="ProtNLM"/>
    </source>
</evidence>
<gene>
    <name evidence="1" type="ORF">EAI_07498</name>
</gene>
<feature type="non-terminal residue" evidence="1">
    <location>
        <position position="67"/>
    </location>
</feature>
<dbReference type="InterPro" id="IPR036397">
    <property type="entry name" value="RNaseH_sf"/>
</dbReference>
<proteinExistence type="predicted"/>
<dbReference type="EMBL" id="GL449228">
    <property type="protein sequence ID" value="EFN83109.1"/>
    <property type="molecule type" value="Genomic_DNA"/>
</dbReference>
<feature type="non-terminal residue" evidence="1">
    <location>
        <position position="1"/>
    </location>
</feature>
<evidence type="ECO:0000313" key="2">
    <source>
        <dbReference type="Proteomes" id="UP000008237"/>
    </source>
</evidence>
<dbReference type="Proteomes" id="UP000008237">
    <property type="component" value="Unassembled WGS sequence"/>
</dbReference>
<organism evidence="2">
    <name type="scientific">Harpegnathos saltator</name>
    <name type="common">Jerdon's jumping ant</name>
    <dbReference type="NCBI Taxonomy" id="610380"/>
    <lineage>
        <taxon>Eukaryota</taxon>
        <taxon>Metazoa</taxon>
        <taxon>Ecdysozoa</taxon>
        <taxon>Arthropoda</taxon>
        <taxon>Hexapoda</taxon>
        <taxon>Insecta</taxon>
        <taxon>Pterygota</taxon>
        <taxon>Neoptera</taxon>
        <taxon>Endopterygota</taxon>
        <taxon>Hymenoptera</taxon>
        <taxon>Apocrita</taxon>
        <taxon>Aculeata</taxon>
        <taxon>Formicoidea</taxon>
        <taxon>Formicidae</taxon>
        <taxon>Ponerinae</taxon>
        <taxon>Ponerini</taxon>
        <taxon>Harpegnathos</taxon>
    </lineage>
</organism>
<keyword evidence="2" id="KW-1185">Reference proteome</keyword>
<evidence type="ECO:0000313" key="1">
    <source>
        <dbReference type="EMBL" id="EFN83109.1"/>
    </source>
</evidence>
<dbReference type="GO" id="GO:0003676">
    <property type="term" value="F:nucleic acid binding"/>
    <property type="evidence" value="ECO:0007669"/>
    <property type="project" value="InterPro"/>
</dbReference>
<dbReference type="STRING" id="610380.E2BMH1"/>
<dbReference type="PANTHER" id="PTHR47326:SF1">
    <property type="entry name" value="HTH PSQ-TYPE DOMAIN-CONTAINING PROTEIN"/>
    <property type="match status" value="1"/>
</dbReference>
<accession>E2BMH1</accession>
<name>E2BMH1_HARSA</name>
<dbReference type="PANTHER" id="PTHR47326">
    <property type="entry name" value="TRANSPOSABLE ELEMENT TC3 TRANSPOSASE-LIKE PROTEIN"/>
    <property type="match status" value="1"/>
</dbReference>
<dbReference type="InParanoid" id="E2BMH1"/>
<reference evidence="1 2" key="1">
    <citation type="journal article" date="2010" name="Science">
        <title>Genomic comparison of the ants Camponotus floridanus and Harpegnathos saltator.</title>
        <authorList>
            <person name="Bonasio R."/>
            <person name="Zhang G."/>
            <person name="Ye C."/>
            <person name="Mutti N.S."/>
            <person name="Fang X."/>
            <person name="Qin N."/>
            <person name="Donahue G."/>
            <person name="Yang P."/>
            <person name="Li Q."/>
            <person name="Li C."/>
            <person name="Zhang P."/>
            <person name="Huang Z."/>
            <person name="Berger S.L."/>
            <person name="Reinberg D."/>
            <person name="Wang J."/>
            <person name="Liebig J."/>
        </authorList>
    </citation>
    <scope>NUCLEOTIDE SEQUENCE [LARGE SCALE GENOMIC DNA]</scope>
    <source>
        <strain evidence="1 2">R22 G/1</strain>
    </source>
</reference>